<dbReference type="PANTHER" id="PTHR47959:SF13">
    <property type="entry name" value="ATP-DEPENDENT RNA HELICASE RHLE"/>
    <property type="match status" value="1"/>
</dbReference>
<feature type="compositionally biased region" description="Low complexity" evidence="7">
    <location>
        <begin position="14"/>
        <end position="31"/>
    </location>
</feature>
<dbReference type="SMART" id="SM00487">
    <property type="entry name" value="DEXDc"/>
    <property type="match status" value="1"/>
</dbReference>
<dbReference type="RefSeq" id="WP_051307929.1">
    <property type="nucleotide sequence ID" value="NZ_CP021081.1"/>
</dbReference>
<evidence type="ECO:0000256" key="6">
    <source>
        <dbReference type="RuleBase" id="RU000492"/>
    </source>
</evidence>
<dbReference type="GO" id="GO:0005829">
    <property type="term" value="C:cytosol"/>
    <property type="evidence" value="ECO:0007669"/>
    <property type="project" value="TreeGrafter"/>
</dbReference>
<comment type="similarity">
    <text evidence="5 6">Belongs to the DEAD box helicase family.</text>
</comment>
<evidence type="ECO:0000259" key="9">
    <source>
        <dbReference type="PROSITE" id="PS51194"/>
    </source>
</evidence>
<keyword evidence="3 6" id="KW-0347">Helicase</keyword>
<dbReference type="InterPro" id="IPR001650">
    <property type="entry name" value="Helicase_C-like"/>
</dbReference>
<dbReference type="Pfam" id="PF00271">
    <property type="entry name" value="Helicase_C"/>
    <property type="match status" value="1"/>
</dbReference>
<dbReference type="InterPro" id="IPR011545">
    <property type="entry name" value="DEAD/DEAH_box_helicase_dom"/>
</dbReference>
<dbReference type="GO" id="GO:0003724">
    <property type="term" value="F:RNA helicase activity"/>
    <property type="evidence" value="ECO:0007669"/>
    <property type="project" value="TreeGrafter"/>
</dbReference>
<proteinExistence type="inferred from homology"/>
<keyword evidence="4 6" id="KW-0067">ATP-binding</keyword>
<dbReference type="GO" id="GO:0005524">
    <property type="term" value="F:ATP binding"/>
    <property type="evidence" value="ECO:0007669"/>
    <property type="project" value="UniProtKB-KW"/>
</dbReference>
<dbReference type="PROSITE" id="PS51192">
    <property type="entry name" value="HELICASE_ATP_BIND_1"/>
    <property type="match status" value="1"/>
</dbReference>
<feature type="compositionally biased region" description="Basic and acidic residues" evidence="7">
    <location>
        <begin position="481"/>
        <end position="502"/>
    </location>
</feature>
<evidence type="ECO:0000256" key="4">
    <source>
        <dbReference type="ARBA" id="ARBA00022840"/>
    </source>
</evidence>
<dbReference type="PROSITE" id="PS00039">
    <property type="entry name" value="DEAD_ATP_HELICASE"/>
    <property type="match status" value="1"/>
</dbReference>
<dbReference type="STRING" id="317577.GCA_000419625_00634"/>
<dbReference type="GO" id="GO:0016787">
    <property type="term" value="F:hydrolase activity"/>
    <property type="evidence" value="ECO:0007669"/>
    <property type="project" value="UniProtKB-KW"/>
</dbReference>
<name>A0A221STS3_9DEIO</name>
<evidence type="ECO:0000259" key="8">
    <source>
        <dbReference type="PROSITE" id="PS51192"/>
    </source>
</evidence>
<gene>
    <name evidence="10" type="ORF">DFI_02535</name>
</gene>
<feature type="domain" description="Helicase ATP-binding" evidence="8">
    <location>
        <begin position="59"/>
        <end position="232"/>
    </location>
</feature>
<sequence>MTRTRRSTPDRSPADPARSAPDRSPAAPRAATGLPLQDLTQWPTLLGGRTPTPVQAGAIPALLAGRDVITTARTGSGKTLAFLIPAAARGIGLSEPRGIRPEVLIITPTRELAVQIRDVARELGLRAGRITGGITPGQTRTEASGKGVIAGTPGRLKDLIGKGELSLAGLKYVVLDEADELLSLGFLKDVGDILRSAQRAAPQQLQLAMASATFPAAIRKVAETFMHHPERIDIAPDPQTITQEDEDILGGATGATHLLVNTNRNDVLDVTATHTRDALKTPGGCVVIFCRTKHMVKRRAEQLQAMLPGELVSPLQGNMDQKKREKTMQQLRDGESRVLIATDIAGRGIDLPEVRVVIHMDVAATAEDHVHRSGRTARAGRPGTNLVLLIPEQRQLWQNVRRALPEALHPPLTREEKDIDREIQEKQGGNRGQGGGGRGAQGGGLRPAQGSNRGQQGGRSQQERGQGGHQGRGGQGGGQRPARDSQARDGQSRGARPERGATLERMTFDAPDFSSSGSRDRSGPASGTGAGRVGPRPARRRR</sequence>
<feature type="compositionally biased region" description="Low complexity" evidence="7">
    <location>
        <begin position="446"/>
        <end position="464"/>
    </location>
</feature>
<dbReference type="SMART" id="SM00490">
    <property type="entry name" value="HELICc"/>
    <property type="match status" value="1"/>
</dbReference>
<dbReference type="InterPro" id="IPR014001">
    <property type="entry name" value="Helicase_ATP-bd"/>
</dbReference>
<dbReference type="InterPro" id="IPR044742">
    <property type="entry name" value="DEAD/DEAH_RhlB"/>
</dbReference>
<dbReference type="Pfam" id="PF00270">
    <property type="entry name" value="DEAD"/>
    <property type="match status" value="1"/>
</dbReference>
<organism evidence="10 11">
    <name type="scientific">Deinococcus ficus</name>
    <dbReference type="NCBI Taxonomy" id="317577"/>
    <lineage>
        <taxon>Bacteria</taxon>
        <taxon>Thermotogati</taxon>
        <taxon>Deinococcota</taxon>
        <taxon>Deinococci</taxon>
        <taxon>Deinococcales</taxon>
        <taxon>Deinococcaceae</taxon>
        <taxon>Deinococcus</taxon>
    </lineage>
</organism>
<dbReference type="PANTHER" id="PTHR47959">
    <property type="entry name" value="ATP-DEPENDENT RNA HELICASE RHLE-RELATED"/>
    <property type="match status" value="1"/>
</dbReference>
<feature type="region of interest" description="Disordered" evidence="7">
    <location>
        <begin position="1"/>
        <end position="37"/>
    </location>
</feature>
<reference evidence="10 11" key="1">
    <citation type="submission" date="2017-05" db="EMBL/GenBank/DDBJ databases">
        <title>The complete genome sequence of Deinococcus ficus isolated from the rhizosphere of the Ficus religiosa L. in Taiwan.</title>
        <authorList>
            <person name="Wu K.-M."/>
            <person name="Liao T.-L."/>
            <person name="Liu Y.-M."/>
            <person name="Young C.-C."/>
            <person name="Tsai S.-F."/>
        </authorList>
    </citation>
    <scope>NUCLEOTIDE SEQUENCE [LARGE SCALE GENOMIC DNA]</scope>
    <source>
        <strain evidence="10 11">CC-FR2-10</strain>
    </source>
</reference>
<dbReference type="CDD" id="cd00268">
    <property type="entry name" value="DEADc"/>
    <property type="match status" value="1"/>
</dbReference>
<evidence type="ECO:0000256" key="3">
    <source>
        <dbReference type="ARBA" id="ARBA00022806"/>
    </source>
</evidence>
<evidence type="ECO:0000256" key="5">
    <source>
        <dbReference type="ARBA" id="ARBA00038437"/>
    </source>
</evidence>
<keyword evidence="11" id="KW-1185">Reference proteome</keyword>
<keyword evidence="1 6" id="KW-0547">Nucleotide-binding</keyword>
<dbReference type="Proteomes" id="UP000259030">
    <property type="component" value="Chromosome"/>
</dbReference>
<feature type="region of interest" description="Disordered" evidence="7">
    <location>
        <begin position="425"/>
        <end position="542"/>
    </location>
</feature>
<dbReference type="CDD" id="cd18787">
    <property type="entry name" value="SF2_C_DEAD"/>
    <property type="match status" value="1"/>
</dbReference>
<protein>
    <submittedName>
        <fullName evidence="10">RNA helicase</fullName>
    </submittedName>
</protein>
<dbReference type="KEGG" id="dfc:DFI_02535"/>
<dbReference type="EMBL" id="CP021081">
    <property type="protein sequence ID" value="ASN80031.1"/>
    <property type="molecule type" value="Genomic_DNA"/>
</dbReference>
<evidence type="ECO:0000313" key="10">
    <source>
        <dbReference type="EMBL" id="ASN80031.1"/>
    </source>
</evidence>
<evidence type="ECO:0000256" key="1">
    <source>
        <dbReference type="ARBA" id="ARBA00022741"/>
    </source>
</evidence>
<dbReference type="SUPFAM" id="SSF52540">
    <property type="entry name" value="P-loop containing nucleoside triphosphate hydrolases"/>
    <property type="match status" value="1"/>
</dbReference>
<dbReference type="InterPro" id="IPR050079">
    <property type="entry name" value="DEAD_box_RNA_helicase"/>
</dbReference>
<dbReference type="GO" id="GO:0003676">
    <property type="term" value="F:nucleic acid binding"/>
    <property type="evidence" value="ECO:0007669"/>
    <property type="project" value="InterPro"/>
</dbReference>
<evidence type="ECO:0000256" key="2">
    <source>
        <dbReference type="ARBA" id="ARBA00022801"/>
    </source>
</evidence>
<dbReference type="PROSITE" id="PS51194">
    <property type="entry name" value="HELICASE_CTER"/>
    <property type="match status" value="1"/>
</dbReference>
<dbReference type="AlphaFoldDB" id="A0A221STS3"/>
<evidence type="ECO:0000256" key="7">
    <source>
        <dbReference type="SAM" id="MobiDB-lite"/>
    </source>
</evidence>
<dbReference type="InterPro" id="IPR027417">
    <property type="entry name" value="P-loop_NTPase"/>
</dbReference>
<dbReference type="Gene3D" id="3.40.50.300">
    <property type="entry name" value="P-loop containing nucleotide triphosphate hydrolases"/>
    <property type="match status" value="2"/>
</dbReference>
<feature type="compositionally biased region" description="Gly residues" evidence="7">
    <location>
        <begin position="429"/>
        <end position="445"/>
    </location>
</feature>
<feature type="compositionally biased region" description="Gly residues" evidence="7">
    <location>
        <begin position="465"/>
        <end position="479"/>
    </location>
</feature>
<feature type="domain" description="Helicase C-terminal" evidence="9">
    <location>
        <begin position="266"/>
        <end position="427"/>
    </location>
</feature>
<keyword evidence="2 6" id="KW-0378">Hydrolase</keyword>
<evidence type="ECO:0000313" key="11">
    <source>
        <dbReference type="Proteomes" id="UP000259030"/>
    </source>
</evidence>
<accession>A0A221STS3</accession>
<dbReference type="InterPro" id="IPR000629">
    <property type="entry name" value="RNA-helicase_DEAD-box_CS"/>
</dbReference>